<evidence type="ECO:0000256" key="6">
    <source>
        <dbReference type="SAM" id="Phobius"/>
    </source>
</evidence>
<dbReference type="Gene3D" id="3.90.79.10">
    <property type="entry name" value="Nucleoside Triphosphate Pyrophosphohydrolase"/>
    <property type="match status" value="1"/>
</dbReference>
<organism evidence="8 9">
    <name type="scientific">Bacillus paranthracis</name>
    <dbReference type="NCBI Taxonomy" id="2026186"/>
    <lineage>
        <taxon>Bacteria</taxon>
        <taxon>Bacillati</taxon>
        <taxon>Bacillota</taxon>
        <taxon>Bacilli</taxon>
        <taxon>Bacillales</taxon>
        <taxon>Bacillaceae</taxon>
        <taxon>Bacillus</taxon>
        <taxon>Bacillus cereus group</taxon>
    </lineage>
</organism>
<reference evidence="8" key="1">
    <citation type="submission" date="2023-03" db="EMBL/GenBank/DDBJ databases">
        <title>Genetic diversity of Bacillus cereus sensu lato isolates from Slovenia.</title>
        <authorList>
            <person name="Abdelli M."/>
        </authorList>
    </citation>
    <scope>NUCLEOTIDE SEQUENCE</scope>
    <source>
        <strain evidence="8">SIBC39</strain>
    </source>
</reference>
<evidence type="ECO:0000256" key="5">
    <source>
        <dbReference type="ARBA" id="ARBA00022842"/>
    </source>
</evidence>
<evidence type="ECO:0000256" key="1">
    <source>
        <dbReference type="ARBA" id="ARBA00001946"/>
    </source>
</evidence>
<name>A0AAJ1NN48_9BACI</name>
<dbReference type="PANTHER" id="PTHR43758:SF2">
    <property type="entry name" value="OXIDIZED PURINE NUCLEOSIDE TRIPHOSPHATE HYDROLASE"/>
    <property type="match status" value="1"/>
</dbReference>
<comment type="cofactor">
    <cofactor evidence="1">
        <name>Mg(2+)</name>
        <dbReference type="ChEBI" id="CHEBI:18420"/>
    </cofactor>
</comment>
<proteinExistence type="inferred from homology"/>
<protein>
    <submittedName>
        <fullName evidence="8">8-oxo-dGTP diphosphatase</fullName>
    </submittedName>
</protein>
<dbReference type="CDD" id="cd18886">
    <property type="entry name" value="NUDIX_MutT_Nudt1"/>
    <property type="match status" value="1"/>
</dbReference>
<dbReference type="SUPFAM" id="SSF55811">
    <property type="entry name" value="Nudix"/>
    <property type="match status" value="1"/>
</dbReference>
<dbReference type="InterPro" id="IPR000086">
    <property type="entry name" value="NUDIX_hydrolase_dom"/>
</dbReference>
<accession>A0AAJ1NN48</accession>
<dbReference type="Proteomes" id="UP001216801">
    <property type="component" value="Unassembled WGS sequence"/>
</dbReference>
<keyword evidence="6" id="KW-1133">Transmembrane helix</keyword>
<comment type="caution">
    <text evidence="8">The sequence shown here is derived from an EMBL/GenBank/DDBJ whole genome shotgun (WGS) entry which is preliminary data.</text>
</comment>
<dbReference type="EMBL" id="JARPRR010000018">
    <property type="protein sequence ID" value="MDG0954978.1"/>
    <property type="molecule type" value="Genomic_DNA"/>
</dbReference>
<sequence>MYKYTICFIRKGKKILLLNRNKKPNMGMWNGVGGKIEDNETPYEGIIRETLEETGIDFPSVTYKGNVVFKSKDEPQGREGMYVFLADLPDGVHMDTPVSTTEGLLEWKEIDWILNKDNRGVVSNLPKYLPIVLTEENKLEHIFTYDNGNIIHYTTSFLTDDNANKRYVKKIFHTQVNKIFQRAISICMLIALIIYAR</sequence>
<gene>
    <name evidence="8" type="ORF">P6U19_20530</name>
</gene>
<dbReference type="PROSITE" id="PS00893">
    <property type="entry name" value="NUDIX_BOX"/>
    <property type="match status" value="1"/>
</dbReference>
<dbReference type="PANTHER" id="PTHR43758">
    <property type="entry name" value="7,8-DIHYDRO-8-OXOGUANINE TRIPHOSPHATASE"/>
    <property type="match status" value="1"/>
</dbReference>
<dbReference type="InterPro" id="IPR015797">
    <property type="entry name" value="NUDIX_hydrolase-like_dom_sf"/>
</dbReference>
<dbReference type="RefSeq" id="WP_277616858.1">
    <property type="nucleotide sequence ID" value="NZ_JARPRP010000019.1"/>
</dbReference>
<evidence type="ECO:0000259" key="7">
    <source>
        <dbReference type="PROSITE" id="PS51462"/>
    </source>
</evidence>
<dbReference type="Pfam" id="PF00293">
    <property type="entry name" value="NUDIX"/>
    <property type="match status" value="1"/>
</dbReference>
<dbReference type="GO" id="GO:0005737">
    <property type="term" value="C:cytoplasm"/>
    <property type="evidence" value="ECO:0007669"/>
    <property type="project" value="TreeGrafter"/>
</dbReference>
<keyword evidence="5" id="KW-0460">Magnesium</keyword>
<dbReference type="InterPro" id="IPR020084">
    <property type="entry name" value="NUDIX_hydrolase_CS"/>
</dbReference>
<feature type="domain" description="Nudix hydrolase" evidence="7">
    <location>
        <begin position="1"/>
        <end position="134"/>
    </location>
</feature>
<evidence type="ECO:0000256" key="2">
    <source>
        <dbReference type="ARBA" id="ARBA00005582"/>
    </source>
</evidence>
<keyword evidence="6" id="KW-0472">Membrane</keyword>
<dbReference type="PROSITE" id="PS51462">
    <property type="entry name" value="NUDIX"/>
    <property type="match status" value="1"/>
</dbReference>
<keyword evidence="3" id="KW-0479">Metal-binding</keyword>
<evidence type="ECO:0000256" key="4">
    <source>
        <dbReference type="ARBA" id="ARBA00022801"/>
    </source>
</evidence>
<evidence type="ECO:0000313" key="8">
    <source>
        <dbReference type="EMBL" id="MDG0954978.1"/>
    </source>
</evidence>
<feature type="transmembrane region" description="Helical" evidence="6">
    <location>
        <begin position="179"/>
        <end position="196"/>
    </location>
</feature>
<dbReference type="GO" id="GO:0016818">
    <property type="term" value="F:hydrolase activity, acting on acid anhydrides, in phosphorus-containing anhydrides"/>
    <property type="evidence" value="ECO:0007669"/>
    <property type="project" value="TreeGrafter"/>
</dbReference>
<keyword evidence="4" id="KW-0378">Hydrolase</keyword>
<evidence type="ECO:0000313" key="9">
    <source>
        <dbReference type="Proteomes" id="UP001216801"/>
    </source>
</evidence>
<comment type="similarity">
    <text evidence="2">Belongs to the Nudix hydrolase family.</text>
</comment>
<dbReference type="AlphaFoldDB" id="A0AAJ1NN48"/>
<keyword evidence="6" id="KW-0812">Transmembrane</keyword>
<evidence type="ECO:0000256" key="3">
    <source>
        <dbReference type="ARBA" id="ARBA00022723"/>
    </source>
</evidence>
<dbReference type="GO" id="GO:0046872">
    <property type="term" value="F:metal ion binding"/>
    <property type="evidence" value="ECO:0007669"/>
    <property type="project" value="UniProtKB-KW"/>
</dbReference>